<dbReference type="InterPro" id="IPR007627">
    <property type="entry name" value="RNA_pol_sigma70_r2"/>
</dbReference>
<dbReference type="PANTHER" id="PTHR43133">
    <property type="entry name" value="RNA POLYMERASE ECF-TYPE SIGMA FACTO"/>
    <property type="match status" value="1"/>
</dbReference>
<feature type="domain" description="RNA polymerase sigma-70 region 2" evidence="8">
    <location>
        <begin position="13"/>
        <end position="78"/>
    </location>
</feature>
<dbReference type="GO" id="GO:0016987">
    <property type="term" value="F:sigma factor activity"/>
    <property type="evidence" value="ECO:0007669"/>
    <property type="project" value="UniProtKB-KW"/>
</dbReference>
<evidence type="ECO:0000256" key="3">
    <source>
        <dbReference type="ARBA" id="ARBA00023015"/>
    </source>
</evidence>
<dbReference type="SUPFAM" id="SSF88946">
    <property type="entry name" value="Sigma2 domain of RNA polymerase sigma factors"/>
    <property type="match status" value="1"/>
</dbReference>
<comment type="caution">
    <text evidence="9">The sequence shown here is derived from an EMBL/GenBank/DDBJ whole genome shotgun (WGS) entry which is preliminary data.</text>
</comment>
<proteinExistence type="inferred from homology"/>
<dbReference type="GO" id="GO:0006352">
    <property type="term" value="P:DNA-templated transcription initiation"/>
    <property type="evidence" value="ECO:0007669"/>
    <property type="project" value="InterPro"/>
</dbReference>
<reference evidence="9" key="2">
    <citation type="submission" date="2020-09" db="EMBL/GenBank/DDBJ databases">
        <authorList>
            <person name="Sun Q."/>
            <person name="Zhou Y."/>
        </authorList>
    </citation>
    <scope>NUCLEOTIDE SEQUENCE</scope>
    <source>
        <strain evidence="9">CGMCC 1.12754</strain>
    </source>
</reference>
<dbReference type="NCBIfam" id="TIGR02937">
    <property type="entry name" value="sigma70-ECF"/>
    <property type="match status" value="1"/>
</dbReference>
<dbReference type="InterPro" id="IPR013325">
    <property type="entry name" value="RNA_pol_sigma_r2"/>
</dbReference>
<organism evidence="9 10">
    <name type="scientific">Virgibacillus oceani</name>
    <dbReference type="NCBI Taxonomy" id="1479511"/>
    <lineage>
        <taxon>Bacteria</taxon>
        <taxon>Bacillati</taxon>
        <taxon>Bacillota</taxon>
        <taxon>Bacilli</taxon>
        <taxon>Bacillales</taxon>
        <taxon>Bacillaceae</taxon>
        <taxon>Virgibacillus</taxon>
    </lineage>
</organism>
<dbReference type="InterPro" id="IPR036388">
    <property type="entry name" value="WH-like_DNA-bd_sf"/>
</dbReference>
<dbReference type="SUPFAM" id="SSF88659">
    <property type="entry name" value="Sigma3 and sigma4 domains of RNA polymerase sigma factors"/>
    <property type="match status" value="1"/>
</dbReference>
<dbReference type="RefSeq" id="WP_188455686.1">
    <property type="nucleotide sequence ID" value="NZ_BMFR01000010.1"/>
</dbReference>
<keyword evidence="3" id="KW-0805">Transcription regulation</keyword>
<evidence type="ECO:0000256" key="2">
    <source>
        <dbReference type="ARBA" id="ARBA00010641"/>
    </source>
</evidence>
<dbReference type="Proteomes" id="UP000622860">
    <property type="component" value="Unassembled WGS sequence"/>
</dbReference>
<accession>A0A917HGW7</accession>
<evidence type="ECO:0000259" key="8">
    <source>
        <dbReference type="Pfam" id="PF04542"/>
    </source>
</evidence>
<dbReference type="InterPro" id="IPR013324">
    <property type="entry name" value="RNA_pol_sigma_r3/r4-like"/>
</dbReference>
<comment type="function">
    <text evidence="7">Might take part in the signal recognition particle (SRP) pathway. This is inferred from the conservation of its genetic proximity to ftsY/ffh. May be a regulatory protein.</text>
</comment>
<dbReference type="GO" id="GO:0003677">
    <property type="term" value="F:DNA binding"/>
    <property type="evidence" value="ECO:0007669"/>
    <property type="project" value="UniProtKB-KW"/>
</dbReference>
<dbReference type="EMBL" id="BMFR01000010">
    <property type="protein sequence ID" value="GGG78460.1"/>
    <property type="molecule type" value="Genomic_DNA"/>
</dbReference>
<protein>
    <recommendedName>
        <fullName evidence="8">RNA polymerase sigma-70 region 2 domain-containing protein</fullName>
    </recommendedName>
</protein>
<evidence type="ECO:0000256" key="4">
    <source>
        <dbReference type="ARBA" id="ARBA00023082"/>
    </source>
</evidence>
<dbReference type="Gene3D" id="1.10.10.10">
    <property type="entry name" value="Winged helix-like DNA-binding domain superfamily/Winged helix DNA-binding domain"/>
    <property type="match status" value="1"/>
</dbReference>
<name>A0A917HGW7_9BACI</name>
<dbReference type="PANTHER" id="PTHR43133:SF8">
    <property type="entry name" value="RNA POLYMERASE SIGMA FACTOR HI_1459-RELATED"/>
    <property type="match status" value="1"/>
</dbReference>
<evidence type="ECO:0000256" key="5">
    <source>
        <dbReference type="ARBA" id="ARBA00023125"/>
    </source>
</evidence>
<evidence type="ECO:0000313" key="9">
    <source>
        <dbReference type="EMBL" id="GGG78460.1"/>
    </source>
</evidence>
<dbReference type="InterPro" id="IPR014284">
    <property type="entry name" value="RNA_pol_sigma-70_dom"/>
</dbReference>
<gene>
    <name evidence="9" type="ORF">GCM10011398_24630</name>
</gene>
<dbReference type="InterPro" id="IPR039425">
    <property type="entry name" value="RNA_pol_sigma-70-like"/>
</dbReference>
<evidence type="ECO:0000256" key="1">
    <source>
        <dbReference type="ARBA" id="ARBA00008720"/>
    </source>
</evidence>
<keyword evidence="10" id="KW-1185">Reference proteome</keyword>
<evidence type="ECO:0000256" key="7">
    <source>
        <dbReference type="ARBA" id="ARBA00024764"/>
    </source>
</evidence>
<comment type="similarity">
    <text evidence="2">Belongs to the sigma-70 factor family. ECF subfamily.</text>
</comment>
<dbReference type="Gene3D" id="1.10.1740.10">
    <property type="match status" value="1"/>
</dbReference>
<keyword evidence="6" id="KW-0804">Transcription</keyword>
<keyword evidence="5" id="KW-0238">DNA-binding</keyword>
<reference evidence="9" key="1">
    <citation type="journal article" date="2014" name="Int. J. Syst. Evol. Microbiol.">
        <title>Complete genome sequence of Corynebacterium casei LMG S-19264T (=DSM 44701T), isolated from a smear-ripened cheese.</title>
        <authorList>
            <consortium name="US DOE Joint Genome Institute (JGI-PGF)"/>
            <person name="Walter F."/>
            <person name="Albersmeier A."/>
            <person name="Kalinowski J."/>
            <person name="Ruckert C."/>
        </authorList>
    </citation>
    <scope>NUCLEOTIDE SEQUENCE</scope>
    <source>
        <strain evidence="9">CGMCC 1.12754</strain>
    </source>
</reference>
<evidence type="ECO:0000256" key="6">
    <source>
        <dbReference type="ARBA" id="ARBA00023163"/>
    </source>
</evidence>
<sequence length="189" mass="22609">MNNKKTFTFEEIFNQNERRIHYQIHRLNINDPHKDFYQEGLCAMWNAYEKYEADKGPMATYFNYTIRNRLIDKIRKEKHDTKHAADSIVISEAEIDDGNHLKMNGNTYPIVGYSGLNGKDPYLWERLKSELTENQWKWVNLYIMHDMSVKAIADQEETTVDAVKSWGKQVRRKLKDSEFRKRISWNLEL</sequence>
<comment type="similarity">
    <text evidence="1">Belongs to the UPF0122 family.</text>
</comment>
<dbReference type="Pfam" id="PF04542">
    <property type="entry name" value="Sigma70_r2"/>
    <property type="match status" value="1"/>
</dbReference>
<dbReference type="AlphaFoldDB" id="A0A917HGW7"/>
<keyword evidence="4" id="KW-0731">Sigma factor</keyword>
<evidence type="ECO:0000313" key="10">
    <source>
        <dbReference type="Proteomes" id="UP000622860"/>
    </source>
</evidence>
<dbReference type="InterPro" id="IPR007394">
    <property type="entry name" value="UPF0122"/>
</dbReference>
<dbReference type="Pfam" id="PF04297">
    <property type="entry name" value="UPF0122"/>
    <property type="match status" value="1"/>
</dbReference>